<dbReference type="OrthoDB" id="9836237at2"/>
<dbReference type="EMBL" id="WBZC01000004">
    <property type="protein sequence ID" value="KAB3538624.1"/>
    <property type="molecule type" value="Genomic_DNA"/>
</dbReference>
<organism evidence="1 2">
    <name type="scientific">Alkaliphilus pronyensis</name>
    <dbReference type="NCBI Taxonomy" id="1482732"/>
    <lineage>
        <taxon>Bacteria</taxon>
        <taxon>Bacillati</taxon>
        <taxon>Bacillota</taxon>
        <taxon>Clostridia</taxon>
        <taxon>Peptostreptococcales</taxon>
        <taxon>Natronincolaceae</taxon>
        <taxon>Alkaliphilus</taxon>
    </lineage>
</organism>
<accession>A0A6I0FQS4</accession>
<dbReference type="RefSeq" id="WP_151859851.1">
    <property type="nucleotide sequence ID" value="NZ_WBZC01000004.1"/>
</dbReference>
<comment type="caution">
    <text evidence="1">The sequence shown here is derived from an EMBL/GenBank/DDBJ whole genome shotgun (WGS) entry which is preliminary data.</text>
</comment>
<reference evidence="1 2" key="1">
    <citation type="submission" date="2019-10" db="EMBL/GenBank/DDBJ databases">
        <title>Alkaliphilus serpentinus sp. nov. and Alkaliphilus pronyensis sp. nov., two novel anaerobic alkaliphilic species isolated from the serpentinized-hosted hydrothermal field of the Prony Bay (New Caledonia).</title>
        <authorList>
            <person name="Postec A."/>
        </authorList>
    </citation>
    <scope>NUCLEOTIDE SEQUENCE [LARGE SCALE GENOMIC DNA]</scope>
    <source>
        <strain evidence="1 2">LacV</strain>
    </source>
</reference>
<evidence type="ECO:0000313" key="1">
    <source>
        <dbReference type="EMBL" id="KAB3538624.1"/>
    </source>
</evidence>
<gene>
    <name evidence="1" type="ORF">F8154_01660</name>
</gene>
<dbReference type="AlphaFoldDB" id="A0A6I0FQS4"/>
<dbReference type="Proteomes" id="UP000432715">
    <property type="component" value="Unassembled WGS sequence"/>
</dbReference>
<keyword evidence="2" id="KW-1185">Reference proteome</keyword>
<sequence>MHKGDTLIFYKDEETYYGTITLKKEEKIVFQSRHIDKLANLETTQFHLLSPVYGVVTGESKVYKLEHPFEDAAVIQVVNNLTQKRKDIRVETNLTAEIVGCTDLKANNPLASGNNSAVVKNISQNGLCIESDKHFSVGTILELQMTLFNS</sequence>
<evidence type="ECO:0000313" key="2">
    <source>
        <dbReference type="Proteomes" id="UP000432715"/>
    </source>
</evidence>
<proteinExistence type="predicted"/>
<name>A0A6I0FQS4_9FIRM</name>
<protein>
    <submittedName>
        <fullName evidence="1">PilZ domain-containing protein</fullName>
    </submittedName>
</protein>